<feature type="transmembrane region" description="Helical" evidence="1">
    <location>
        <begin position="123"/>
        <end position="140"/>
    </location>
</feature>
<keyword evidence="3" id="KW-1185">Reference proteome</keyword>
<dbReference type="HOGENOM" id="CLU_109234_0_0_4"/>
<dbReference type="eggNOG" id="ENOG5033M9C">
    <property type="taxonomic scope" value="Bacteria"/>
</dbReference>
<feature type="transmembrane region" description="Helical" evidence="1">
    <location>
        <begin position="147"/>
        <end position="164"/>
    </location>
</feature>
<feature type="transmembrane region" description="Helical" evidence="1">
    <location>
        <begin position="66"/>
        <end position="83"/>
    </location>
</feature>
<gene>
    <name evidence="2" type="ordered locus">Slit_0319</name>
</gene>
<dbReference type="AlphaFoldDB" id="D5CLH3"/>
<dbReference type="Proteomes" id="UP000001625">
    <property type="component" value="Chromosome"/>
</dbReference>
<dbReference type="RefSeq" id="WP_013028460.1">
    <property type="nucleotide sequence ID" value="NC_013959.1"/>
</dbReference>
<evidence type="ECO:0000313" key="3">
    <source>
        <dbReference type="Proteomes" id="UP000001625"/>
    </source>
</evidence>
<feature type="transmembrane region" description="Helical" evidence="1">
    <location>
        <begin position="95"/>
        <end position="117"/>
    </location>
</feature>
<evidence type="ECO:0000256" key="1">
    <source>
        <dbReference type="SAM" id="Phobius"/>
    </source>
</evidence>
<protein>
    <submittedName>
        <fullName evidence="2">Uncharacterized protein</fullName>
    </submittedName>
</protein>
<dbReference type="STRING" id="580332.Slit_0319"/>
<feature type="transmembrane region" description="Helical" evidence="1">
    <location>
        <begin position="6"/>
        <end position="24"/>
    </location>
</feature>
<feature type="transmembrane region" description="Helical" evidence="1">
    <location>
        <begin position="170"/>
        <end position="187"/>
    </location>
</feature>
<reference evidence="2 3" key="1">
    <citation type="submission" date="2010-03" db="EMBL/GenBank/DDBJ databases">
        <title>Complete sequence of Sideroxydans lithotrophicus ES-1.</title>
        <authorList>
            <consortium name="US DOE Joint Genome Institute"/>
            <person name="Lucas S."/>
            <person name="Copeland A."/>
            <person name="Lapidus A."/>
            <person name="Cheng J.-F."/>
            <person name="Bruce D."/>
            <person name="Goodwin L."/>
            <person name="Pitluck S."/>
            <person name="Munk A.C."/>
            <person name="Detter J.C."/>
            <person name="Han C."/>
            <person name="Tapia R."/>
            <person name="Larimer F."/>
            <person name="Land M."/>
            <person name="Hauser L."/>
            <person name="Kyrpides N."/>
            <person name="Ivanova N."/>
            <person name="Emerson D."/>
            <person name="Woyke T."/>
        </authorList>
    </citation>
    <scope>NUCLEOTIDE SEQUENCE [LARGE SCALE GENOMIC DNA]</scope>
    <source>
        <strain evidence="2 3">ES-1</strain>
    </source>
</reference>
<feature type="transmembrane region" description="Helical" evidence="1">
    <location>
        <begin position="36"/>
        <end position="54"/>
    </location>
</feature>
<keyword evidence="1" id="KW-0472">Membrane</keyword>
<dbReference type="KEGG" id="slt:Slit_0319"/>
<organism evidence="2 3">
    <name type="scientific">Sideroxydans lithotrophicus (strain ES-1)</name>
    <dbReference type="NCBI Taxonomy" id="580332"/>
    <lineage>
        <taxon>Bacteria</taxon>
        <taxon>Pseudomonadati</taxon>
        <taxon>Pseudomonadota</taxon>
        <taxon>Betaproteobacteria</taxon>
        <taxon>Nitrosomonadales</taxon>
        <taxon>Gallionellaceae</taxon>
        <taxon>Sideroxydans</taxon>
    </lineage>
</organism>
<accession>D5CLH3</accession>
<sequence>MQLDTDLTGLFGITLAIVALFVRLPQIKALPPLKRAGALLAAVIVVSIPLWGVSMAGFVRGMTGDLSIATLVLLALALARSFFDRAALEEQNRNAMLRAILIAAILFYPLALGLGMFDPYRLGYGNLWFMVLLLGLTIWASLRYSTLLAICIALAVAAWSAGWYESHNLWDYLLDPWLAVYAFAVPVKRWWARWRGADAKLEA</sequence>
<proteinExistence type="predicted"/>
<dbReference type="OrthoDB" id="6077780at2"/>
<name>D5CLH3_SIDLE</name>
<evidence type="ECO:0000313" key="2">
    <source>
        <dbReference type="EMBL" id="ADE10561.1"/>
    </source>
</evidence>
<dbReference type="EMBL" id="CP001965">
    <property type="protein sequence ID" value="ADE10561.1"/>
    <property type="molecule type" value="Genomic_DNA"/>
</dbReference>
<keyword evidence="1" id="KW-0812">Transmembrane</keyword>
<keyword evidence="1" id="KW-1133">Transmembrane helix</keyword>